<dbReference type="PROSITE" id="PS01174">
    <property type="entry name" value="LIPASE_GDXG_SER"/>
    <property type="match status" value="1"/>
</dbReference>
<sequence length="357" mass="38770">MLVCLPLSLDIDNTTNAIPMESSPSSLSIVAEAPGMLRIYEDGTVDRLIDSSTVPPSSQLGDESREGVASEDVVIDPQTGVFVRIFLPRLEGKQKVPVLVYFHGGAFCIGSAVSPIYHNYVNEVASEAKVICLSVEYRKAPEHRLPAAYYDGFGVLEWLNRQAEAEEGAPVDPWLASHADFSNVFLAGDSAGGNIVHQVGILASGRNWDGLCLQGAILVHPAFGGKELIGWEVEPEGESQNFSKFSDAIWGISLPPGADKDHPFSNPVGPRSPALSTLEYGRILVFVAEKDLLRDRAVLYYEALKKAGKDADLVMAEGEDHVFHLFNPKSENVSPMLKRISDFMHPSPSIPTQNLSV</sequence>
<evidence type="ECO:0000259" key="2">
    <source>
        <dbReference type="Pfam" id="PF07859"/>
    </source>
</evidence>
<evidence type="ECO:0000313" key="3">
    <source>
        <dbReference type="EMBL" id="ABK26549.1"/>
    </source>
</evidence>
<dbReference type="Pfam" id="PF07859">
    <property type="entry name" value="Abhydrolase_3"/>
    <property type="match status" value="1"/>
</dbReference>
<protein>
    <recommendedName>
        <fullName evidence="2">Alpha/beta hydrolase fold-3 domain-containing protein</fullName>
    </recommendedName>
</protein>
<organism evidence="3">
    <name type="scientific">Picea sitchensis</name>
    <name type="common">Sitka spruce</name>
    <name type="synonym">Pinus sitchensis</name>
    <dbReference type="NCBI Taxonomy" id="3332"/>
    <lineage>
        <taxon>Eukaryota</taxon>
        <taxon>Viridiplantae</taxon>
        <taxon>Streptophyta</taxon>
        <taxon>Embryophyta</taxon>
        <taxon>Tracheophyta</taxon>
        <taxon>Spermatophyta</taxon>
        <taxon>Pinopsida</taxon>
        <taxon>Pinidae</taxon>
        <taxon>Conifers I</taxon>
        <taxon>Pinales</taxon>
        <taxon>Pinaceae</taxon>
        <taxon>Picea</taxon>
    </lineage>
</organism>
<dbReference type="PANTHER" id="PTHR23024">
    <property type="entry name" value="ARYLACETAMIDE DEACETYLASE"/>
    <property type="match status" value="1"/>
</dbReference>
<feature type="domain" description="Alpha/beta hydrolase fold-3" evidence="2">
    <location>
        <begin position="99"/>
        <end position="324"/>
    </location>
</feature>
<accession>A9P0Y8</accession>
<dbReference type="EMBL" id="EF087300">
    <property type="protein sequence ID" value="ABK26549.1"/>
    <property type="molecule type" value="mRNA"/>
</dbReference>
<reference evidence="3" key="1">
    <citation type="journal article" date="2008" name="BMC Genomics">
        <title>A conifer genomics resource of 200,000 spruce (Picea spp.) ESTs and 6,464 high-quality, sequence-finished full-length cDNAs for Sitka spruce (Picea sitchensis).</title>
        <authorList>
            <person name="Ralph S.G."/>
            <person name="Chun H.J."/>
            <person name="Kolosova N."/>
            <person name="Cooper D."/>
            <person name="Oddy C."/>
            <person name="Ritland C.E."/>
            <person name="Kirkpatrick R."/>
            <person name="Moore R."/>
            <person name="Barber S."/>
            <person name="Holt R.A."/>
            <person name="Jones S.J."/>
            <person name="Marra M.A."/>
            <person name="Douglas C.J."/>
            <person name="Ritland K."/>
            <person name="Bohlmann J."/>
        </authorList>
    </citation>
    <scope>NUCLEOTIDE SEQUENCE</scope>
    <source>
        <tissue evidence="3">Green portion of the leader tissue</tissue>
    </source>
</reference>
<dbReference type="InterPro" id="IPR033140">
    <property type="entry name" value="Lipase_GDXG_put_SER_AS"/>
</dbReference>
<dbReference type="PANTHER" id="PTHR23024:SF635">
    <property type="entry name" value="OS07G0162700 PROTEIN"/>
    <property type="match status" value="1"/>
</dbReference>
<dbReference type="InterPro" id="IPR029058">
    <property type="entry name" value="AB_hydrolase_fold"/>
</dbReference>
<dbReference type="SUPFAM" id="SSF53474">
    <property type="entry name" value="alpha/beta-Hydrolases"/>
    <property type="match status" value="1"/>
</dbReference>
<dbReference type="GO" id="GO:0016787">
    <property type="term" value="F:hydrolase activity"/>
    <property type="evidence" value="ECO:0007669"/>
    <property type="project" value="InterPro"/>
</dbReference>
<proteinExistence type="evidence at transcript level"/>
<dbReference type="Gene3D" id="3.40.50.1820">
    <property type="entry name" value="alpha/beta hydrolase"/>
    <property type="match status" value="1"/>
</dbReference>
<feature type="active site" evidence="1">
    <location>
        <position position="190"/>
    </location>
</feature>
<dbReference type="InterPro" id="IPR013094">
    <property type="entry name" value="AB_hydrolase_3"/>
</dbReference>
<dbReference type="AlphaFoldDB" id="A9P0Y8"/>
<name>A9P0Y8_PICSI</name>
<dbReference type="InterPro" id="IPR050466">
    <property type="entry name" value="Carboxylest/Gibb_receptor"/>
</dbReference>
<evidence type="ECO:0000256" key="1">
    <source>
        <dbReference type="PROSITE-ProRule" id="PRU10038"/>
    </source>
</evidence>